<dbReference type="EMBL" id="JH711578">
    <property type="protein sequence ID" value="EIW81625.1"/>
    <property type="molecule type" value="Genomic_DNA"/>
</dbReference>
<dbReference type="Pfam" id="PF00035">
    <property type="entry name" value="dsrm"/>
    <property type="match status" value="1"/>
</dbReference>
<dbReference type="GeneID" id="19203228"/>
<reference evidence="5" key="1">
    <citation type="journal article" date="2012" name="Science">
        <title>The Paleozoic origin of enzymatic lignin decomposition reconstructed from 31 fungal genomes.</title>
        <authorList>
            <person name="Floudas D."/>
            <person name="Binder M."/>
            <person name="Riley R."/>
            <person name="Barry K."/>
            <person name="Blanchette R.A."/>
            <person name="Henrissat B."/>
            <person name="Martinez A.T."/>
            <person name="Otillar R."/>
            <person name="Spatafora J.W."/>
            <person name="Yadav J.S."/>
            <person name="Aerts A."/>
            <person name="Benoit I."/>
            <person name="Boyd A."/>
            <person name="Carlson A."/>
            <person name="Copeland A."/>
            <person name="Coutinho P.M."/>
            <person name="de Vries R.P."/>
            <person name="Ferreira P."/>
            <person name="Findley K."/>
            <person name="Foster B."/>
            <person name="Gaskell J."/>
            <person name="Glotzer D."/>
            <person name="Gorecki P."/>
            <person name="Heitman J."/>
            <person name="Hesse C."/>
            <person name="Hori C."/>
            <person name="Igarashi K."/>
            <person name="Jurgens J.A."/>
            <person name="Kallen N."/>
            <person name="Kersten P."/>
            <person name="Kohler A."/>
            <person name="Kuees U."/>
            <person name="Kumar T.K.A."/>
            <person name="Kuo A."/>
            <person name="LaButti K."/>
            <person name="Larrondo L.F."/>
            <person name="Lindquist E."/>
            <person name="Ling A."/>
            <person name="Lombard V."/>
            <person name="Lucas S."/>
            <person name="Lundell T."/>
            <person name="Martin R."/>
            <person name="McLaughlin D.J."/>
            <person name="Morgenstern I."/>
            <person name="Morin E."/>
            <person name="Murat C."/>
            <person name="Nagy L.G."/>
            <person name="Nolan M."/>
            <person name="Ohm R.A."/>
            <person name="Patyshakuliyeva A."/>
            <person name="Rokas A."/>
            <person name="Ruiz-Duenas F.J."/>
            <person name="Sabat G."/>
            <person name="Salamov A."/>
            <person name="Samejima M."/>
            <person name="Schmutz J."/>
            <person name="Slot J.C."/>
            <person name="St John F."/>
            <person name="Stenlid J."/>
            <person name="Sun H."/>
            <person name="Sun S."/>
            <person name="Syed K."/>
            <person name="Tsang A."/>
            <person name="Wiebenga A."/>
            <person name="Young D."/>
            <person name="Pisabarro A."/>
            <person name="Eastwood D.C."/>
            <person name="Martin F."/>
            <person name="Cullen D."/>
            <person name="Grigoriev I.V."/>
            <person name="Hibbett D.S."/>
        </authorList>
    </citation>
    <scope>NUCLEOTIDE SEQUENCE [LARGE SCALE GENOMIC DNA]</scope>
    <source>
        <strain evidence="5">RWD-64-598 SS2</strain>
    </source>
</reference>
<dbReference type="GO" id="GO:0003723">
    <property type="term" value="F:RNA binding"/>
    <property type="evidence" value="ECO:0007669"/>
    <property type="project" value="UniProtKB-UniRule"/>
</dbReference>
<accession>A0A5M3MSI3</accession>
<dbReference type="KEGG" id="cput:CONPUDRAFT_154155"/>
<dbReference type="AlphaFoldDB" id="A0A5M3MSI3"/>
<comment type="caution">
    <text evidence="4">The sequence shown here is derived from an EMBL/GenBank/DDBJ whole genome shotgun (WGS) entry which is preliminary data.</text>
</comment>
<evidence type="ECO:0000256" key="2">
    <source>
        <dbReference type="SAM" id="MobiDB-lite"/>
    </source>
</evidence>
<dbReference type="InterPro" id="IPR014720">
    <property type="entry name" value="dsRBD_dom"/>
</dbReference>
<dbReference type="PROSITE" id="PS50137">
    <property type="entry name" value="DS_RBD"/>
    <property type="match status" value="1"/>
</dbReference>
<evidence type="ECO:0000313" key="5">
    <source>
        <dbReference type="Proteomes" id="UP000053558"/>
    </source>
</evidence>
<evidence type="ECO:0000313" key="4">
    <source>
        <dbReference type="EMBL" id="EIW81625.1"/>
    </source>
</evidence>
<evidence type="ECO:0000256" key="1">
    <source>
        <dbReference type="PROSITE-ProRule" id="PRU00266"/>
    </source>
</evidence>
<sequence length="80" mass="8800">MNTGSHHKMELNNFLQGLPNGSPLKASGANWIVGYTGPEHDRRWHAAVTIAGRTWDAEDGNKRDAQDTAAELALKELRGF</sequence>
<dbReference type="Gene3D" id="3.30.160.20">
    <property type="match status" value="1"/>
</dbReference>
<dbReference type="Proteomes" id="UP000053558">
    <property type="component" value="Unassembled WGS sequence"/>
</dbReference>
<protein>
    <recommendedName>
        <fullName evidence="3">DRBM domain-containing protein</fullName>
    </recommendedName>
</protein>
<dbReference type="RefSeq" id="XP_007768927.1">
    <property type="nucleotide sequence ID" value="XM_007770737.1"/>
</dbReference>
<gene>
    <name evidence="4" type="ORF">CONPUDRAFT_154155</name>
</gene>
<feature type="region of interest" description="Disordered" evidence="2">
    <location>
        <begin position="1"/>
        <end position="20"/>
    </location>
</feature>
<keyword evidence="5" id="KW-1185">Reference proteome</keyword>
<keyword evidence="1" id="KW-0694">RNA-binding</keyword>
<dbReference type="SUPFAM" id="SSF54768">
    <property type="entry name" value="dsRNA-binding domain-like"/>
    <property type="match status" value="1"/>
</dbReference>
<organism evidence="4 5">
    <name type="scientific">Coniophora puteana (strain RWD-64-598)</name>
    <name type="common">Brown rot fungus</name>
    <dbReference type="NCBI Taxonomy" id="741705"/>
    <lineage>
        <taxon>Eukaryota</taxon>
        <taxon>Fungi</taxon>
        <taxon>Dikarya</taxon>
        <taxon>Basidiomycota</taxon>
        <taxon>Agaricomycotina</taxon>
        <taxon>Agaricomycetes</taxon>
        <taxon>Agaricomycetidae</taxon>
        <taxon>Boletales</taxon>
        <taxon>Coniophorineae</taxon>
        <taxon>Coniophoraceae</taxon>
        <taxon>Coniophora</taxon>
    </lineage>
</organism>
<name>A0A5M3MSI3_CONPW</name>
<evidence type="ECO:0000259" key="3">
    <source>
        <dbReference type="PROSITE" id="PS50137"/>
    </source>
</evidence>
<feature type="domain" description="DRBM" evidence="3">
    <location>
        <begin position="6"/>
        <end position="79"/>
    </location>
</feature>
<proteinExistence type="predicted"/>